<dbReference type="GO" id="GO:0004065">
    <property type="term" value="F:arylsulfatase activity"/>
    <property type="evidence" value="ECO:0007669"/>
    <property type="project" value="UniProtKB-EC"/>
</dbReference>
<keyword evidence="2" id="KW-0378">Hydrolase</keyword>
<name>A0A5C6FEA7_9BACT</name>
<dbReference type="InterPro" id="IPR000917">
    <property type="entry name" value="Sulfatase_N"/>
</dbReference>
<evidence type="ECO:0000313" key="2">
    <source>
        <dbReference type="EMBL" id="TWU58534.1"/>
    </source>
</evidence>
<dbReference type="Gene3D" id="3.40.720.10">
    <property type="entry name" value="Alkaline Phosphatase, subunit A"/>
    <property type="match status" value="1"/>
</dbReference>
<comment type="caution">
    <text evidence="2">The sequence shown here is derived from an EMBL/GenBank/DDBJ whole genome shotgun (WGS) entry which is preliminary data.</text>
</comment>
<dbReference type="InterPro" id="IPR017850">
    <property type="entry name" value="Alkaline_phosphatase_core_sf"/>
</dbReference>
<evidence type="ECO:0000313" key="3">
    <source>
        <dbReference type="Proteomes" id="UP000318288"/>
    </source>
</evidence>
<protein>
    <submittedName>
        <fullName evidence="2">Arylsulfatase</fullName>
        <ecNumber evidence="2">3.1.6.1</ecNumber>
    </submittedName>
</protein>
<dbReference type="PANTHER" id="PTHR43108:SF6">
    <property type="entry name" value="N-SULPHOGLUCOSAMINE SULPHOHYDROLASE"/>
    <property type="match status" value="1"/>
</dbReference>
<dbReference type="EMBL" id="SJPW01000002">
    <property type="protein sequence ID" value="TWU58534.1"/>
    <property type="molecule type" value="Genomic_DNA"/>
</dbReference>
<dbReference type="AlphaFoldDB" id="A0A5C6FEA7"/>
<dbReference type="SUPFAM" id="SSF53649">
    <property type="entry name" value="Alkaline phosphatase-like"/>
    <property type="match status" value="1"/>
</dbReference>
<reference evidence="2 3" key="1">
    <citation type="submission" date="2019-02" db="EMBL/GenBank/DDBJ databases">
        <title>Deep-cultivation of Planctomycetes and their phenomic and genomic characterization uncovers novel biology.</title>
        <authorList>
            <person name="Wiegand S."/>
            <person name="Jogler M."/>
            <person name="Boedeker C."/>
            <person name="Pinto D."/>
            <person name="Vollmers J."/>
            <person name="Rivas-Marin E."/>
            <person name="Kohn T."/>
            <person name="Peeters S.H."/>
            <person name="Heuer A."/>
            <person name="Rast P."/>
            <person name="Oberbeckmann S."/>
            <person name="Bunk B."/>
            <person name="Jeske O."/>
            <person name="Meyerdierks A."/>
            <person name="Storesund J.E."/>
            <person name="Kallscheuer N."/>
            <person name="Luecker S."/>
            <person name="Lage O.M."/>
            <person name="Pohl T."/>
            <person name="Merkel B.J."/>
            <person name="Hornburger P."/>
            <person name="Mueller R.-W."/>
            <person name="Bruemmer F."/>
            <person name="Labrenz M."/>
            <person name="Spormann A.M."/>
            <person name="Op Den Camp H."/>
            <person name="Overmann J."/>
            <person name="Amann R."/>
            <person name="Jetten M.S.M."/>
            <person name="Mascher T."/>
            <person name="Medema M.H."/>
            <person name="Devos D.P."/>
            <person name="Kaster A.-K."/>
            <person name="Ovreas L."/>
            <person name="Rohde M."/>
            <person name="Galperin M.Y."/>
            <person name="Jogler C."/>
        </authorList>
    </citation>
    <scope>NUCLEOTIDE SEQUENCE [LARGE SCALE GENOMIC DNA]</scope>
    <source>
        <strain evidence="2 3">Poly51</strain>
    </source>
</reference>
<feature type="domain" description="Sulfatase N-terminal" evidence="1">
    <location>
        <begin position="58"/>
        <end position="387"/>
    </location>
</feature>
<keyword evidence="3" id="KW-1185">Reference proteome</keyword>
<dbReference type="PANTHER" id="PTHR43108">
    <property type="entry name" value="N-ACETYLGLUCOSAMINE-6-SULFATASE FAMILY MEMBER"/>
    <property type="match status" value="1"/>
</dbReference>
<dbReference type="Pfam" id="PF00884">
    <property type="entry name" value="Sulfatase"/>
    <property type="match status" value="1"/>
</dbReference>
<dbReference type="EC" id="3.1.6.1" evidence="2"/>
<accession>A0A5C6FEA7</accession>
<gene>
    <name evidence="2" type="ORF">Poly51_13130</name>
</gene>
<dbReference type="Proteomes" id="UP000318288">
    <property type="component" value="Unassembled WGS sequence"/>
</dbReference>
<evidence type="ECO:0000259" key="1">
    <source>
        <dbReference type="Pfam" id="PF00884"/>
    </source>
</evidence>
<organism evidence="2 3">
    <name type="scientific">Rubripirellula tenax</name>
    <dbReference type="NCBI Taxonomy" id="2528015"/>
    <lineage>
        <taxon>Bacteria</taxon>
        <taxon>Pseudomonadati</taxon>
        <taxon>Planctomycetota</taxon>
        <taxon>Planctomycetia</taxon>
        <taxon>Pirellulales</taxon>
        <taxon>Pirellulaceae</taxon>
        <taxon>Rubripirellula</taxon>
    </lineage>
</organism>
<proteinExistence type="predicted"/>
<sequence>MERQEHGKSTGQIVDRFEMRILMCDRDNVRTRLFTSLCLFAGFCLLQSQLACAEQRPPNILFLFADDQPPNCLGCMGNQHIKTPNLDRLARRGVVFQNAFATTAICCSNRACLMTGQHMIRHGVEDFIEPLSAAAFDETYPVLLRKSGYRTGYLGKFAVGNPGRRDRQLCLPADKFDKWYGFPQSISFRQEVDGETRYLTEVMTEKAVEFLRESDSEQPFCLTVAFKEPHGPFDYFDPNAPNTYEDADLPRPETCTSEDYEALPEFLQESLGGDGAKRRVDGGDRGLQELRTVYRLVSRLDASVGVILDELEDLGLAENTVVIYSSDHGLLLGDHGLSGKWLMYENSIRVPMIVYDPRIATEQSGSRREEMVLSIDVAPTILSIAGVDPPESMQGKDMMPLVRDKSVAWREHFFYQHTYQTDPPRSPIPSTEGIRTKDWKFVRFPDTQPVYQQLFDLKNDPLERKNLASESQHASRLRELRQLCDDAPEQLR</sequence>
<dbReference type="CDD" id="cd16031">
    <property type="entry name" value="G6S_like"/>
    <property type="match status" value="1"/>
</dbReference>